<feature type="transmembrane region" description="Helical" evidence="1">
    <location>
        <begin position="12"/>
        <end position="32"/>
    </location>
</feature>
<reference evidence="2 3" key="1">
    <citation type="submission" date="2009-02" db="EMBL/GenBank/DDBJ databases">
        <title>The Genome Sequence of Oxalobacter formigenes OXCC13.</title>
        <authorList>
            <consortium name="The Broad Institute Genome Sequencing Platform"/>
            <person name="Ward D."/>
            <person name="Young S.K."/>
            <person name="Kodira C.D."/>
            <person name="Zeng Q."/>
            <person name="Koehrsen M."/>
            <person name="Alvarado L."/>
            <person name="Berlin A."/>
            <person name="Borenstein D."/>
            <person name="Chen Z."/>
            <person name="Engels R."/>
            <person name="Freedman E."/>
            <person name="Gellesch M."/>
            <person name="Goldberg J."/>
            <person name="Griggs A."/>
            <person name="Gujja S."/>
            <person name="Heiman D."/>
            <person name="Hepburn T."/>
            <person name="Howarth C."/>
            <person name="Jen D."/>
            <person name="Larson L."/>
            <person name="Lewis B."/>
            <person name="Mehta T."/>
            <person name="Park D."/>
            <person name="Pearson M."/>
            <person name="Roberts A."/>
            <person name="Saif S."/>
            <person name="Shea T."/>
            <person name="Shenoy N."/>
            <person name="Sisk P."/>
            <person name="Stolte C."/>
            <person name="Sykes S."/>
            <person name="Walk T."/>
            <person name="White J."/>
            <person name="Yandava C."/>
            <person name="Allison M.J."/>
            <person name="Lander E."/>
            <person name="Nusbaum C."/>
            <person name="Galagan J."/>
            <person name="Birren B."/>
        </authorList>
    </citation>
    <scope>NUCLEOTIDE SEQUENCE [LARGE SCALE GENOMIC DNA]</scope>
    <source>
        <strain evidence="2 3">OXCC13</strain>
    </source>
</reference>
<sequence>MVFLRAIKWINRFYVFSIPSYFLWLILFIRFYKRISFYMLKKSLSLSIILFLLFSLSGCEKNGEENKSKGDVFYSRGDYENALSVYKQEAKRGDSHALLGLCKMYEDGKGVKENDRLAFQYCMQAAKRGEVKAQKRLGMMYYKGTGVARNVHEARFWFNQAALSDDPEALYYLGIAYLKGIGGEKDFHQAHDLFERAADEGHVNAMWKLYEMFNEGTGVRQDRQEAFKWLMKLAADGDIRAQFLAGSSYLTGNGVKADPAEAVRWFEKAAQQGSVDAQTSLVLYYLGNEPVRLDEARSWAAKLENQTGSRGVGAVFRRFFTEMGEWPEPERTHERIKDWFDSLFSTKDPDLLYGLGFLYELGYQGQRDMDKALALYKRAAALGNVNAIKKLKELQSVF</sequence>
<keyword evidence="2" id="KW-0378">Hydrolase</keyword>
<dbReference type="GO" id="GO:0008800">
    <property type="term" value="F:beta-lactamase activity"/>
    <property type="evidence" value="ECO:0007669"/>
    <property type="project" value="UniProtKB-EC"/>
</dbReference>
<dbReference type="PANTHER" id="PTHR11102:SF160">
    <property type="entry name" value="ERAD-ASSOCIATED E3 UBIQUITIN-PROTEIN LIGASE COMPONENT HRD3"/>
    <property type="match status" value="1"/>
</dbReference>
<dbReference type="PANTHER" id="PTHR11102">
    <property type="entry name" value="SEL-1-LIKE PROTEIN"/>
    <property type="match status" value="1"/>
</dbReference>
<dbReference type="EMBL" id="GG658170">
    <property type="protein sequence ID" value="EEO29655.1"/>
    <property type="molecule type" value="Genomic_DNA"/>
</dbReference>
<dbReference type="Pfam" id="PF08238">
    <property type="entry name" value="Sel1"/>
    <property type="match status" value="6"/>
</dbReference>
<dbReference type="SMART" id="SM00671">
    <property type="entry name" value="SEL1"/>
    <property type="match status" value="6"/>
</dbReference>
<name>C3X8X9_OXAFO</name>
<keyword evidence="1" id="KW-0812">Transmembrane</keyword>
<keyword evidence="1" id="KW-0472">Membrane</keyword>
<evidence type="ECO:0000313" key="3">
    <source>
        <dbReference type="Proteomes" id="UP000005089"/>
    </source>
</evidence>
<proteinExistence type="predicted"/>
<dbReference type="eggNOG" id="COG0790">
    <property type="taxonomic scope" value="Bacteria"/>
</dbReference>
<dbReference type="InterPro" id="IPR050767">
    <property type="entry name" value="Sel1_AlgK"/>
</dbReference>
<dbReference type="InterPro" id="IPR006597">
    <property type="entry name" value="Sel1-like"/>
</dbReference>
<evidence type="ECO:0000313" key="2">
    <source>
        <dbReference type="EMBL" id="EEO29655.1"/>
    </source>
</evidence>
<accession>C3X8X9</accession>
<keyword evidence="1" id="KW-1133">Transmembrane helix</keyword>
<dbReference type="SUPFAM" id="SSF81901">
    <property type="entry name" value="HCP-like"/>
    <property type="match status" value="2"/>
</dbReference>
<dbReference type="InterPro" id="IPR011990">
    <property type="entry name" value="TPR-like_helical_dom_sf"/>
</dbReference>
<protein>
    <submittedName>
        <fullName evidence="2">Sel1 repeat protein</fullName>
        <ecNumber evidence="2">3.5.2.6</ecNumber>
    </submittedName>
</protein>
<dbReference type="Gene3D" id="1.25.40.10">
    <property type="entry name" value="Tetratricopeptide repeat domain"/>
    <property type="match status" value="3"/>
</dbReference>
<dbReference type="HOGENOM" id="CLU_000288_36_2_4"/>
<gene>
    <name evidence="2" type="ORF">OFBG_00683</name>
</gene>
<dbReference type="EC" id="3.5.2.6" evidence="2"/>
<keyword evidence="3" id="KW-1185">Reference proteome</keyword>
<dbReference type="STRING" id="847.BRW83_1546"/>
<evidence type="ECO:0000256" key="1">
    <source>
        <dbReference type="SAM" id="Phobius"/>
    </source>
</evidence>
<dbReference type="Proteomes" id="UP000005089">
    <property type="component" value="Unassembled WGS sequence"/>
</dbReference>
<dbReference type="OrthoDB" id="8769760at2"/>
<dbReference type="AlphaFoldDB" id="C3X8X9"/>
<organism evidence="2 3">
    <name type="scientific">Oxalobacter formigenes OXCC13</name>
    <dbReference type="NCBI Taxonomy" id="556269"/>
    <lineage>
        <taxon>Bacteria</taxon>
        <taxon>Pseudomonadati</taxon>
        <taxon>Pseudomonadota</taxon>
        <taxon>Betaproteobacteria</taxon>
        <taxon>Burkholderiales</taxon>
        <taxon>Oxalobacteraceae</taxon>
        <taxon>Oxalobacter</taxon>
    </lineage>
</organism>